<dbReference type="PANTHER" id="PTHR48090:SF3">
    <property type="entry name" value="UNDECAPRENYL-PHOSPHATE 4-DEOXY-4-FORMAMIDO-L-ARABINOSE TRANSFERASE"/>
    <property type="match status" value="1"/>
</dbReference>
<evidence type="ECO:0000256" key="4">
    <source>
        <dbReference type="ARBA" id="ARBA00022692"/>
    </source>
</evidence>
<comment type="caution">
    <text evidence="10">The sequence shown here is derived from an EMBL/GenBank/DDBJ whole genome shotgun (WGS) entry which is preliminary data.</text>
</comment>
<keyword evidence="3 10" id="KW-0808">Transferase</keyword>
<evidence type="ECO:0000313" key="11">
    <source>
        <dbReference type="Proteomes" id="UP001338137"/>
    </source>
</evidence>
<keyword evidence="7 8" id="KW-0472">Membrane</keyword>
<evidence type="ECO:0000256" key="6">
    <source>
        <dbReference type="ARBA" id="ARBA00022989"/>
    </source>
</evidence>
<keyword evidence="2 10" id="KW-0328">Glycosyltransferase</keyword>
<dbReference type="Pfam" id="PF00535">
    <property type="entry name" value="Glycos_transf_2"/>
    <property type="match status" value="1"/>
</dbReference>
<keyword evidence="4 8" id="KW-0812">Transmembrane</keyword>
<keyword evidence="6 8" id="KW-1133">Transmembrane helix</keyword>
<gene>
    <name evidence="10" type="ORF">P4I72_06160</name>
</gene>
<dbReference type="EMBL" id="JARLKY010000012">
    <property type="protein sequence ID" value="MEC0226698.1"/>
    <property type="molecule type" value="Genomic_DNA"/>
</dbReference>
<evidence type="ECO:0000256" key="5">
    <source>
        <dbReference type="ARBA" id="ARBA00022985"/>
    </source>
</evidence>
<dbReference type="InterPro" id="IPR029044">
    <property type="entry name" value="Nucleotide-diphossugar_trans"/>
</dbReference>
<evidence type="ECO:0000256" key="7">
    <source>
        <dbReference type="ARBA" id="ARBA00023136"/>
    </source>
</evidence>
<feature type="domain" description="Glycosyltransferase 2-like" evidence="9">
    <location>
        <begin position="6"/>
        <end position="137"/>
    </location>
</feature>
<dbReference type="GO" id="GO:0016757">
    <property type="term" value="F:glycosyltransferase activity"/>
    <property type="evidence" value="ECO:0007669"/>
    <property type="project" value="UniProtKB-KW"/>
</dbReference>
<sequence>MHTELSVVIPVYNSQDSIKFVVESLLEQYATSYEMEIILVNDGSIDQSHEICSILASHHLNVTLLDLKKNYGQQAAILQGLRVAQGDYIALMDDDMQNPPEELIKLMNKIDEGFEVVIGQRVKYNQTIFRRLISYLNNLLVNWLLHSKKRIYFSNFIVMKKPIATEILKNLTPNPNILGLMLQITNNIANTPTEHRIRKDGKSNYTLLKLLKYWFNMLPFVTTRRIRVLVYSALLFILFLVITCICLLILFEN</sequence>
<dbReference type="EC" id="2.4.-.-" evidence="10"/>
<evidence type="ECO:0000256" key="3">
    <source>
        <dbReference type="ARBA" id="ARBA00022679"/>
    </source>
</evidence>
<evidence type="ECO:0000259" key="9">
    <source>
        <dbReference type="Pfam" id="PF00535"/>
    </source>
</evidence>
<dbReference type="PANTHER" id="PTHR48090">
    <property type="entry name" value="UNDECAPRENYL-PHOSPHATE 4-DEOXY-4-FORMAMIDO-L-ARABINOSE TRANSFERASE-RELATED"/>
    <property type="match status" value="1"/>
</dbReference>
<organism evidence="10 11">
    <name type="scientific">Paenibacillus alba</name>
    <dbReference type="NCBI Taxonomy" id="1197127"/>
    <lineage>
        <taxon>Bacteria</taxon>
        <taxon>Bacillati</taxon>
        <taxon>Bacillota</taxon>
        <taxon>Bacilli</taxon>
        <taxon>Bacillales</taxon>
        <taxon>Paenibacillaceae</taxon>
        <taxon>Paenibacillus</taxon>
    </lineage>
</organism>
<keyword evidence="1" id="KW-1003">Cell membrane</keyword>
<dbReference type="InterPro" id="IPR050256">
    <property type="entry name" value="Glycosyltransferase_2"/>
</dbReference>
<evidence type="ECO:0000256" key="8">
    <source>
        <dbReference type="SAM" id="Phobius"/>
    </source>
</evidence>
<proteinExistence type="predicted"/>
<name>A0ABU6FXQ9_9BACL</name>
<keyword evidence="5" id="KW-0448">Lipopolysaccharide biosynthesis</keyword>
<dbReference type="SUPFAM" id="SSF53448">
    <property type="entry name" value="Nucleotide-diphospho-sugar transferases"/>
    <property type="match status" value="1"/>
</dbReference>
<feature type="transmembrane region" description="Helical" evidence="8">
    <location>
        <begin position="228"/>
        <end position="251"/>
    </location>
</feature>
<dbReference type="RefSeq" id="WP_326071112.1">
    <property type="nucleotide sequence ID" value="NZ_JARLKY010000012.1"/>
</dbReference>
<evidence type="ECO:0000313" key="10">
    <source>
        <dbReference type="EMBL" id="MEC0226698.1"/>
    </source>
</evidence>
<accession>A0ABU6FXQ9</accession>
<reference evidence="10 11" key="1">
    <citation type="submission" date="2023-03" db="EMBL/GenBank/DDBJ databases">
        <title>Bacillus Genome Sequencing.</title>
        <authorList>
            <person name="Dunlap C."/>
        </authorList>
    </citation>
    <scope>NUCLEOTIDE SEQUENCE [LARGE SCALE GENOMIC DNA]</scope>
    <source>
        <strain evidence="10 11">BD-533</strain>
    </source>
</reference>
<protein>
    <submittedName>
        <fullName evidence="10">Glycosyltransferase</fullName>
        <ecNumber evidence="10">2.4.-.-</ecNumber>
    </submittedName>
</protein>
<dbReference type="InterPro" id="IPR001173">
    <property type="entry name" value="Glyco_trans_2-like"/>
</dbReference>
<dbReference type="Gene3D" id="3.90.550.10">
    <property type="entry name" value="Spore Coat Polysaccharide Biosynthesis Protein SpsA, Chain A"/>
    <property type="match status" value="1"/>
</dbReference>
<dbReference type="Proteomes" id="UP001338137">
    <property type="component" value="Unassembled WGS sequence"/>
</dbReference>
<evidence type="ECO:0000256" key="2">
    <source>
        <dbReference type="ARBA" id="ARBA00022676"/>
    </source>
</evidence>
<evidence type="ECO:0000256" key="1">
    <source>
        <dbReference type="ARBA" id="ARBA00022475"/>
    </source>
</evidence>
<keyword evidence="11" id="KW-1185">Reference proteome</keyword>